<dbReference type="PANTHER" id="PTHR14650:SF1">
    <property type="entry name" value="2-OXOGLUTARATE AND IRON-DEPENDENT OXYGENASE DOMAIN-CONTAINING PROTEIN 3"/>
    <property type="match status" value="1"/>
</dbReference>
<keyword evidence="3" id="KW-0223">Dioxygenase</keyword>
<dbReference type="GO" id="GO:0005506">
    <property type="term" value="F:iron ion binding"/>
    <property type="evidence" value="ECO:0007669"/>
    <property type="project" value="InterPro"/>
</dbReference>
<dbReference type="PROSITE" id="PS51471">
    <property type="entry name" value="FE2OG_OXY"/>
    <property type="match status" value="1"/>
</dbReference>
<dbReference type="GO" id="GO:0016020">
    <property type="term" value="C:membrane"/>
    <property type="evidence" value="ECO:0007669"/>
    <property type="project" value="TreeGrafter"/>
</dbReference>
<evidence type="ECO:0000259" key="6">
    <source>
        <dbReference type="PROSITE" id="PS51471"/>
    </source>
</evidence>
<reference evidence="7 8" key="1">
    <citation type="submission" date="2019-07" db="EMBL/GenBank/DDBJ databases">
        <title>Draft genome assembly of a fouling barnacle, Amphibalanus amphitrite (Darwin, 1854): The first reference genome for Thecostraca.</title>
        <authorList>
            <person name="Kim W."/>
        </authorList>
    </citation>
    <scope>NUCLEOTIDE SEQUENCE [LARGE SCALE GENOMIC DNA]</scope>
    <source>
        <strain evidence="7">SNU_AA5</strain>
        <tissue evidence="7">Soma without cirri and trophi</tissue>
    </source>
</reference>
<dbReference type="InterPro" id="IPR044862">
    <property type="entry name" value="Pro_4_hyd_alph_FE2OG_OXY"/>
</dbReference>
<dbReference type="SMART" id="SM00702">
    <property type="entry name" value="P4Hc"/>
    <property type="match status" value="1"/>
</dbReference>
<protein>
    <submittedName>
        <fullName evidence="7">2-oxoglutarate and iron-dependent oxygenase domain-containing protein 3</fullName>
    </submittedName>
</protein>
<comment type="caution">
    <text evidence="7">The sequence shown here is derived from an EMBL/GenBank/DDBJ whole genome shotgun (WGS) entry which is preliminary data.</text>
</comment>
<dbReference type="GO" id="GO:0031418">
    <property type="term" value="F:L-ascorbic acid binding"/>
    <property type="evidence" value="ECO:0007669"/>
    <property type="project" value="InterPro"/>
</dbReference>
<gene>
    <name evidence="7" type="primary">ogfod3_1</name>
    <name evidence="7" type="ORF">FJT64_027122</name>
</gene>
<dbReference type="GO" id="GO:0051213">
    <property type="term" value="F:dioxygenase activity"/>
    <property type="evidence" value="ECO:0007669"/>
    <property type="project" value="UniProtKB-KW"/>
</dbReference>
<dbReference type="EMBL" id="VIIS01001272">
    <property type="protein sequence ID" value="KAF0300368.1"/>
    <property type="molecule type" value="Genomic_DNA"/>
</dbReference>
<dbReference type="EMBL" id="VIIS01001272">
    <property type="protein sequence ID" value="KAF0300367.1"/>
    <property type="molecule type" value="Genomic_DNA"/>
</dbReference>
<dbReference type="OrthoDB" id="427071at2759"/>
<keyword evidence="5" id="KW-0408">Iron</keyword>
<evidence type="ECO:0000256" key="3">
    <source>
        <dbReference type="ARBA" id="ARBA00022964"/>
    </source>
</evidence>
<comment type="cofactor">
    <cofactor evidence="1">
        <name>L-ascorbate</name>
        <dbReference type="ChEBI" id="CHEBI:38290"/>
    </cofactor>
</comment>
<name>A0A6A4VWJ9_AMPAM</name>
<evidence type="ECO:0000256" key="4">
    <source>
        <dbReference type="ARBA" id="ARBA00023002"/>
    </source>
</evidence>
<sequence>MVRGEADTAEFELEEQLDGGIRGGMMDKILELATAKDNIGKRSQPVACSDKYTAEIANYPGCTPSRCGRVISDKVVTPHEAQALRDIATRAFQLTGGSSGGASILDLHSGALSKGSSFVNVYQLPESQHLVSESDLRIYKAVKQRVAHFISEHFQLAPGVLKLAKPTFFSRMTTKEARTVHDEYWHTHVDKETYPSFHYTSLVYLNDYGHDFQGGRFIFNDNDANRTVEPKTGRVSAFTAGWENPHQVEPVSDGVRFALTVAFTCDQSQAISDPERRTGPM</sequence>
<organism evidence="7 8">
    <name type="scientific">Amphibalanus amphitrite</name>
    <name type="common">Striped barnacle</name>
    <name type="synonym">Balanus amphitrite</name>
    <dbReference type="NCBI Taxonomy" id="1232801"/>
    <lineage>
        <taxon>Eukaryota</taxon>
        <taxon>Metazoa</taxon>
        <taxon>Ecdysozoa</taxon>
        <taxon>Arthropoda</taxon>
        <taxon>Crustacea</taxon>
        <taxon>Multicrustacea</taxon>
        <taxon>Cirripedia</taxon>
        <taxon>Thoracica</taxon>
        <taxon>Thoracicalcarea</taxon>
        <taxon>Balanomorpha</taxon>
        <taxon>Balanoidea</taxon>
        <taxon>Balanidae</taxon>
        <taxon>Amphibalaninae</taxon>
        <taxon>Amphibalanus</taxon>
    </lineage>
</organism>
<evidence type="ECO:0000313" key="7">
    <source>
        <dbReference type="EMBL" id="KAF0300367.1"/>
    </source>
</evidence>
<dbReference type="GO" id="GO:0016705">
    <property type="term" value="F:oxidoreductase activity, acting on paired donors, with incorporation or reduction of molecular oxygen"/>
    <property type="evidence" value="ECO:0007669"/>
    <property type="project" value="InterPro"/>
</dbReference>
<dbReference type="InterPro" id="IPR005123">
    <property type="entry name" value="Oxoglu/Fe-dep_dioxygenase_dom"/>
</dbReference>
<dbReference type="Proteomes" id="UP000440578">
    <property type="component" value="Unassembled WGS sequence"/>
</dbReference>
<dbReference type="InterPro" id="IPR039210">
    <property type="entry name" value="OGFOD3"/>
</dbReference>
<proteinExistence type="predicted"/>
<keyword evidence="4" id="KW-0560">Oxidoreductase</keyword>
<keyword evidence="2" id="KW-0479">Metal-binding</keyword>
<evidence type="ECO:0000256" key="1">
    <source>
        <dbReference type="ARBA" id="ARBA00001961"/>
    </source>
</evidence>
<dbReference type="InterPro" id="IPR006620">
    <property type="entry name" value="Pro_4_hyd_alph"/>
</dbReference>
<accession>A0A6A4VWJ9</accession>
<dbReference type="Pfam" id="PF13640">
    <property type="entry name" value="2OG-FeII_Oxy_3"/>
    <property type="match status" value="1"/>
</dbReference>
<evidence type="ECO:0000256" key="5">
    <source>
        <dbReference type="ARBA" id="ARBA00023004"/>
    </source>
</evidence>
<evidence type="ECO:0000256" key="2">
    <source>
        <dbReference type="ARBA" id="ARBA00022723"/>
    </source>
</evidence>
<dbReference type="PANTHER" id="PTHR14650">
    <property type="entry name" value="PROLYL HYDROXYLASE-RELATED"/>
    <property type="match status" value="1"/>
</dbReference>
<evidence type="ECO:0000313" key="8">
    <source>
        <dbReference type="Proteomes" id="UP000440578"/>
    </source>
</evidence>
<feature type="domain" description="Fe2OG dioxygenase" evidence="6">
    <location>
        <begin position="162"/>
        <end position="266"/>
    </location>
</feature>
<dbReference type="AlphaFoldDB" id="A0A6A4VWJ9"/>
<keyword evidence="8" id="KW-1185">Reference proteome</keyword>
<dbReference type="Gene3D" id="2.60.120.620">
    <property type="entry name" value="q2cbj1_9rhob like domain"/>
    <property type="match status" value="1"/>
</dbReference>